<dbReference type="Pfam" id="PF02705">
    <property type="entry name" value="K_trans"/>
    <property type="match status" value="1"/>
</dbReference>
<proteinExistence type="inferred from homology"/>
<comment type="function">
    <text evidence="12">Transport of potassium into the cell. Likely operates as a K(+):H(+) symporter.</text>
</comment>
<dbReference type="PANTHER" id="PTHR30540:SF79">
    <property type="entry name" value="LOW AFFINITY POTASSIUM TRANSPORT SYSTEM PROTEIN KUP"/>
    <property type="match status" value="1"/>
</dbReference>
<feature type="transmembrane region" description="Helical" evidence="12">
    <location>
        <begin position="367"/>
        <end position="389"/>
    </location>
</feature>
<dbReference type="GO" id="GO:0005886">
    <property type="term" value="C:plasma membrane"/>
    <property type="evidence" value="ECO:0007669"/>
    <property type="project" value="UniProtKB-SubCell"/>
</dbReference>
<feature type="transmembrane region" description="Helical" evidence="12">
    <location>
        <begin position="49"/>
        <end position="68"/>
    </location>
</feature>
<evidence type="ECO:0000313" key="16">
    <source>
        <dbReference type="Proteomes" id="UP000261812"/>
    </source>
</evidence>
<keyword evidence="10 12" id="KW-0406">Ion transport</keyword>
<dbReference type="Pfam" id="PF22776">
    <property type="entry name" value="K_trans_C"/>
    <property type="match status" value="1"/>
</dbReference>
<feature type="domain" description="K+ potassium transporter integral membrane" evidence="13">
    <location>
        <begin position="15"/>
        <end position="460"/>
    </location>
</feature>
<keyword evidence="6 12" id="KW-0812">Transmembrane</keyword>
<comment type="subcellular location">
    <subcellularLocation>
        <location evidence="12">Cell membrane</location>
        <topology evidence="12">Multi-pass membrane protein</topology>
    </subcellularLocation>
    <subcellularLocation>
        <location evidence="1">Membrane</location>
        <topology evidence="1">Multi-pass membrane protein</topology>
    </subcellularLocation>
</comment>
<evidence type="ECO:0000256" key="7">
    <source>
        <dbReference type="ARBA" id="ARBA00022847"/>
    </source>
</evidence>
<dbReference type="InterPro" id="IPR003855">
    <property type="entry name" value="K+_transporter"/>
</dbReference>
<feature type="transmembrane region" description="Helical" evidence="12">
    <location>
        <begin position="143"/>
        <end position="161"/>
    </location>
</feature>
<reference evidence="16" key="1">
    <citation type="submission" date="2018-09" db="EMBL/GenBank/DDBJ databases">
        <title>Complete genome sequence of thermophilic cyanobacteria strain Thermosynechococcus elongatus PKUAC-SCTE542.</title>
        <authorList>
            <person name="Liang Y."/>
            <person name="Tang J."/>
            <person name="Daroch M."/>
        </authorList>
    </citation>
    <scope>NUCLEOTIDE SEQUENCE [LARGE SCALE GENOMIC DNA]</scope>
    <source>
        <strain evidence="16">E542</strain>
    </source>
</reference>
<dbReference type="InterPro" id="IPR023051">
    <property type="entry name" value="Kup"/>
</dbReference>
<evidence type="ECO:0000259" key="13">
    <source>
        <dbReference type="Pfam" id="PF02705"/>
    </source>
</evidence>
<accession>A0A3B7MLV8</accession>
<sequence>MTKTNATRQPSRLLILGALGVVYGDLGTSPLYAFEEAFNPPHLLTVTPANIYGILSLILWALVLIPTLKYATFALRADNGGEGGIFPLMALVLSRIRLSSHWRRWVIIFGLVGAAMFYGDSTITPAISVLSAVEGLEVLSPQFGNWTVPLTVVILVALFGFQHRGTTQVGQVFGPIMFVWFMTLGILGAIHIFEQPTILKAFNPWWGVELFRTHPPQVLLLLGVVILALTGAEAMYADMGHFGVEPIRLAWYRLVFPALALNYLGQGAFILKHPTATHNLFFQLVPAWSVLPLVLLSTLATVIASQAVISGAFSMTAAAIKLGYLPRLRIDVTDDHHRGQIYIPVINWLLLVTVLLLVITFRSSSELAGAYGLAVNLTMVVTTLCLMLVGRYLWRWSIWQISLVWVSILVIEIAFLMGNALKIPHGGWYPLVFGGIIYMLLVTWRQGQVLLRRQLLQANAHFSLKELLNQGIARVPGIAVFFSPLPHMIPLTFIQNLQHNHVLHQQIIFIHLATANLPHVPLSEQLGYTVTDVGIYEIILTSGFRDRPDVLLALETCQSALNLPLNEPMSFFLGRRTIIPTHAPGMSYWQKVVFAWLYRNAEDAMTYFRLPPEQVVELGIQVEI</sequence>
<dbReference type="InterPro" id="IPR053951">
    <property type="entry name" value="K_trans_N"/>
</dbReference>
<evidence type="ECO:0000256" key="5">
    <source>
        <dbReference type="ARBA" id="ARBA00022538"/>
    </source>
</evidence>
<feature type="transmembrane region" description="Helical" evidence="12">
    <location>
        <begin position="291"/>
        <end position="320"/>
    </location>
</feature>
<keyword evidence="5 12" id="KW-0633">Potassium transport</keyword>
<feature type="transmembrane region" description="Helical" evidence="12">
    <location>
        <begin position="341"/>
        <end position="361"/>
    </location>
</feature>
<keyword evidence="4 12" id="KW-1003">Cell membrane</keyword>
<evidence type="ECO:0000256" key="12">
    <source>
        <dbReference type="HAMAP-Rule" id="MF_01522"/>
    </source>
</evidence>
<evidence type="ECO:0000256" key="2">
    <source>
        <dbReference type="ARBA" id="ARBA00007019"/>
    </source>
</evidence>
<evidence type="ECO:0000256" key="1">
    <source>
        <dbReference type="ARBA" id="ARBA00004141"/>
    </source>
</evidence>
<feature type="domain" description="K+ potassium transporter C-terminal" evidence="14">
    <location>
        <begin position="476"/>
        <end position="624"/>
    </location>
</feature>
<keyword evidence="7 12" id="KW-0769">Symport</keyword>
<keyword evidence="9 12" id="KW-1133">Transmembrane helix</keyword>
<keyword evidence="3 12" id="KW-0813">Transport</keyword>
<dbReference type="RefSeq" id="WP_181494581.1">
    <property type="nucleotide sequence ID" value="NZ_CP032152.1"/>
</dbReference>
<evidence type="ECO:0000256" key="6">
    <source>
        <dbReference type="ARBA" id="ARBA00022692"/>
    </source>
</evidence>
<keyword evidence="8 12" id="KW-0630">Potassium</keyword>
<feature type="transmembrane region" description="Helical" evidence="12">
    <location>
        <begin position="401"/>
        <end position="421"/>
    </location>
</feature>
<comment type="catalytic activity">
    <reaction evidence="12">
        <text>K(+)(in) + H(+)(in) = K(+)(out) + H(+)(out)</text>
        <dbReference type="Rhea" id="RHEA:28490"/>
        <dbReference type="ChEBI" id="CHEBI:15378"/>
        <dbReference type="ChEBI" id="CHEBI:29103"/>
    </reaction>
</comment>
<dbReference type="InterPro" id="IPR053952">
    <property type="entry name" value="K_trans_C"/>
</dbReference>
<evidence type="ECO:0000259" key="14">
    <source>
        <dbReference type="Pfam" id="PF22776"/>
    </source>
</evidence>
<dbReference type="KEGG" id="tsq:D3A95_08320"/>
<dbReference type="HAMAP" id="MF_01522">
    <property type="entry name" value="Kup"/>
    <property type="match status" value="1"/>
</dbReference>
<evidence type="ECO:0000256" key="9">
    <source>
        <dbReference type="ARBA" id="ARBA00022989"/>
    </source>
</evidence>
<evidence type="ECO:0000256" key="4">
    <source>
        <dbReference type="ARBA" id="ARBA00022475"/>
    </source>
</evidence>
<evidence type="ECO:0000313" key="15">
    <source>
        <dbReference type="EMBL" id="AXY68106.1"/>
    </source>
</evidence>
<evidence type="ECO:0000256" key="10">
    <source>
        <dbReference type="ARBA" id="ARBA00023065"/>
    </source>
</evidence>
<evidence type="ECO:0000256" key="3">
    <source>
        <dbReference type="ARBA" id="ARBA00022448"/>
    </source>
</evidence>
<feature type="transmembrane region" description="Helical" evidence="12">
    <location>
        <begin position="105"/>
        <end position="123"/>
    </location>
</feature>
<dbReference type="PANTHER" id="PTHR30540">
    <property type="entry name" value="OSMOTIC STRESS POTASSIUM TRANSPORTER"/>
    <property type="match status" value="1"/>
</dbReference>
<dbReference type="GO" id="GO:0015293">
    <property type="term" value="F:symporter activity"/>
    <property type="evidence" value="ECO:0007669"/>
    <property type="project" value="UniProtKB-UniRule"/>
</dbReference>
<keyword evidence="16" id="KW-1185">Reference proteome</keyword>
<name>A0A3B7MLV8_9CYAN</name>
<dbReference type="Proteomes" id="UP000261812">
    <property type="component" value="Chromosome"/>
</dbReference>
<keyword evidence="11 12" id="KW-0472">Membrane</keyword>
<dbReference type="AlphaFoldDB" id="A0A3B7MLV8"/>
<gene>
    <name evidence="12" type="primary">kup</name>
    <name evidence="15" type="ORF">D3A95_08320</name>
</gene>
<protein>
    <recommendedName>
        <fullName evidence="12">Probable potassium transport system protein Kup</fullName>
    </recommendedName>
</protein>
<evidence type="ECO:0000256" key="11">
    <source>
        <dbReference type="ARBA" id="ARBA00023136"/>
    </source>
</evidence>
<dbReference type="GO" id="GO:0015079">
    <property type="term" value="F:potassium ion transmembrane transporter activity"/>
    <property type="evidence" value="ECO:0007669"/>
    <property type="project" value="UniProtKB-UniRule"/>
</dbReference>
<organism evidence="15 16">
    <name type="scientific">Thermosynechococcus sichuanensis E542</name>
    <dbReference type="NCBI Taxonomy" id="2016101"/>
    <lineage>
        <taxon>Bacteria</taxon>
        <taxon>Bacillati</taxon>
        <taxon>Cyanobacteriota</taxon>
        <taxon>Cyanophyceae</taxon>
        <taxon>Acaryochloridales</taxon>
        <taxon>Thermosynechococcaceae</taxon>
        <taxon>Thermosynechococcus</taxon>
        <taxon>Thermosynechococcus sichuanensis</taxon>
    </lineage>
</organism>
<feature type="transmembrane region" description="Helical" evidence="12">
    <location>
        <begin position="249"/>
        <end position="271"/>
    </location>
</feature>
<feature type="transmembrane region" description="Helical" evidence="12">
    <location>
        <begin position="427"/>
        <end position="444"/>
    </location>
</feature>
<evidence type="ECO:0000256" key="8">
    <source>
        <dbReference type="ARBA" id="ARBA00022958"/>
    </source>
</evidence>
<feature type="transmembrane region" description="Helical" evidence="12">
    <location>
        <begin position="218"/>
        <end position="237"/>
    </location>
</feature>
<feature type="transmembrane region" description="Helical" evidence="12">
    <location>
        <begin position="173"/>
        <end position="193"/>
    </location>
</feature>
<comment type="similarity">
    <text evidence="2 12">Belongs to the HAK/KUP transporter (TC 2.A.72) family.</text>
</comment>
<dbReference type="EMBL" id="CP032152">
    <property type="protein sequence ID" value="AXY68106.1"/>
    <property type="molecule type" value="Genomic_DNA"/>
</dbReference>